<keyword evidence="4" id="KW-0503">Monooxygenase</keyword>
<dbReference type="EMBL" id="JAXIVS010000004">
    <property type="protein sequence ID" value="MDY7227768.1"/>
    <property type="molecule type" value="Genomic_DNA"/>
</dbReference>
<keyword evidence="1" id="KW-0285">Flavoprotein</keyword>
<dbReference type="Proteomes" id="UP001291309">
    <property type="component" value="Unassembled WGS sequence"/>
</dbReference>
<dbReference type="CDD" id="cd04730">
    <property type="entry name" value="NPD_like"/>
    <property type="match status" value="1"/>
</dbReference>
<accession>A0ABU5H2S2</accession>
<keyword evidence="5" id="KW-1185">Reference proteome</keyword>
<proteinExistence type="predicted"/>
<dbReference type="Gene3D" id="3.20.20.70">
    <property type="entry name" value="Aldolase class I"/>
    <property type="match status" value="1"/>
</dbReference>
<dbReference type="SUPFAM" id="SSF51412">
    <property type="entry name" value="Inosine monophosphate dehydrogenase (IMPDH)"/>
    <property type="match status" value="1"/>
</dbReference>
<organism evidence="4 5">
    <name type="scientific">Hyalangium rubrum</name>
    <dbReference type="NCBI Taxonomy" id="3103134"/>
    <lineage>
        <taxon>Bacteria</taxon>
        <taxon>Pseudomonadati</taxon>
        <taxon>Myxococcota</taxon>
        <taxon>Myxococcia</taxon>
        <taxon>Myxococcales</taxon>
        <taxon>Cystobacterineae</taxon>
        <taxon>Archangiaceae</taxon>
        <taxon>Hyalangium</taxon>
    </lineage>
</organism>
<dbReference type="InterPro" id="IPR004136">
    <property type="entry name" value="NMO"/>
</dbReference>
<comment type="caution">
    <text evidence="4">The sequence shown here is derived from an EMBL/GenBank/DDBJ whole genome shotgun (WGS) entry which is preliminary data.</text>
</comment>
<gene>
    <name evidence="4" type="ORF">SYV04_15240</name>
</gene>
<dbReference type="PANTHER" id="PTHR32332">
    <property type="entry name" value="2-NITROPROPANE DIOXYGENASE"/>
    <property type="match status" value="1"/>
</dbReference>
<dbReference type="GO" id="GO:0004497">
    <property type="term" value="F:monooxygenase activity"/>
    <property type="evidence" value="ECO:0007669"/>
    <property type="project" value="UniProtKB-KW"/>
</dbReference>
<dbReference type="RefSeq" id="WP_321546480.1">
    <property type="nucleotide sequence ID" value="NZ_JAXIVS010000004.1"/>
</dbReference>
<evidence type="ECO:0000313" key="4">
    <source>
        <dbReference type="EMBL" id="MDY7227768.1"/>
    </source>
</evidence>
<keyword evidence="2" id="KW-0288">FMN</keyword>
<evidence type="ECO:0000256" key="1">
    <source>
        <dbReference type="ARBA" id="ARBA00022630"/>
    </source>
</evidence>
<dbReference type="PANTHER" id="PTHR32332:SF20">
    <property type="entry name" value="2-NITROPROPANE DIOXYGENASE-LIKE PROTEIN"/>
    <property type="match status" value="1"/>
</dbReference>
<name>A0ABU5H2S2_9BACT</name>
<evidence type="ECO:0000313" key="5">
    <source>
        <dbReference type="Proteomes" id="UP001291309"/>
    </source>
</evidence>
<reference evidence="4 5" key="1">
    <citation type="submission" date="2023-12" db="EMBL/GenBank/DDBJ databases">
        <title>the genome sequence of Hyalangium sp. s54d21.</title>
        <authorList>
            <person name="Zhang X."/>
        </authorList>
    </citation>
    <scope>NUCLEOTIDE SEQUENCE [LARGE SCALE GENOMIC DNA]</scope>
    <source>
        <strain evidence="5">s54d21</strain>
    </source>
</reference>
<evidence type="ECO:0000256" key="3">
    <source>
        <dbReference type="ARBA" id="ARBA00023002"/>
    </source>
</evidence>
<keyword evidence="3 4" id="KW-0560">Oxidoreductase</keyword>
<evidence type="ECO:0000256" key="2">
    <source>
        <dbReference type="ARBA" id="ARBA00022643"/>
    </source>
</evidence>
<dbReference type="InterPro" id="IPR013785">
    <property type="entry name" value="Aldolase_TIM"/>
</dbReference>
<dbReference type="EC" id="1.13.12.-" evidence="4"/>
<dbReference type="Pfam" id="PF03060">
    <property type="entry name" value="NMO"/>
    <property type="match status" value="2"/>
</dbReference>
<protein>
    <submittedName>
        <fullName evidence="4">Nitronate monooxygenase</fullName>
        <ecNumber evidence="4">1.13.12.-</ecNumber>
    </submittedName>
</protein>
<sequence>MLSTRFTELVGCRVPIQQAAMGGTATPKLAAAVSDAGGLGMVAAVMMSAEDLARELDGLRARTKAPFGVSFIVPFLHERELVEVVASRAKVVEFFFGTPDRSLVDTVHAGGALACWQVGSKEDAVAAEAVGCDLVVVQGVEAGGHVAGKIGLFPLLDEVLEVVKIPVIAAGGIGSGRTMAAALAAGASAVRMGTRFVVAEEADTHAGYAEKLIAARGRDTVITKAFHVMWPDTPHRVLRSALEAATAFQGEVTGELFLHGKKMPLPHWAVPNPTRLTTGNIDAMALYAGESVSAVKSVQPAATIVKEVSEQAESLLRQWASRLK</sequence>